<evidence type="ECO:0000313" key="4">
    <source>
        <dbReference type="Proteomes" id="UP000095210"/>
    </source>
</evidence>
<evidence type="ECO:0000313" key="3">
    <source>
        <dbReference type="EMBL" id="AOS64272.1"/>
    </source>
</evidence>
<dbReference type="Proteomes" id="UP000095210">
    <property type="component" value="Chromosome"/>
</dbReference>
<accession>A0AAC9HRF0</accession>
<gene>
    <name evidence="3" type="ORF">TL08_17360</name>
</gene>
<proteinExistence type="predicted"/>
<dbReference type="Gene3D" id="1.25.40.10">
    <property type="entry name" value="Tetratricopeptide repeat domain"/>
    <property type="match status" value="2"/>
</dbReference>
<organism evidence="3 4">
    <name type="scientific">Actinoalloteichus hymeniacidonis</name>
    <dbReference type="NCBI Taxonomy" id="340345"/>
    <lineage>
        <taxon>Bacteria</taxon>
        <taxon>Bacillati</taxon>
        <taxon>Actinomycetota</taxon>
        <taxon>Actinomycetes</taxon>
        <taxon>Pseudonocardiales</taxon>
        <taxon>Pseudonocardiaceae</taxon>
        <taxon>Actinoalloteichus</taxon>
    </lineage>
</organism>
<evidence type="ECO:0000256" key="1">
    <source>
        <dbReference type="SAM" id="MobiDB-lite"/>
    </source>
</evidence>
<dbReference type="Gene3D" id="3.40.50.300">
    <property type="entry name" value="P-loop containing nucleotide triphosphate hydrolases"/>
    <property type="match status" value="1"/>
</dbReference>
<dbReference type="PANTHER" id="PTHR47691">
    <property type="entry name" value="REGULATOR-RELATED"/>
    <property type="match status" value="1"/>
</dbReference>
<dbReference type="InterPro" id="IPR011990">
    <property type="entry name" value="TPR-like_helical_dom_sf"/>
</dbReference>
<feature type="domain" description="Orc1-like AAA ATPase" evidence="2">
    <location>
        <begin position="58"/>
        <end position="232"/>
    </location>
</feature>
<dbReference type="AlphaFoldDB" id="A0AAC9HRF0"/>
<protein>
    <submittedName>
        <fullName evidence="3">NB-ARC domain-containing protein</fullName>
    </submittedName>
</protein>
<dbReference type="InterPro" id="IPR041664">
    <property type="entry name" value="AAA_16"/>
</dbReference>
<dbReference type="Pfam" id="PF13191">
    <property type="entry name" value="AAA_16"/>
    <property type="match status" value="1"/>
</dbReference>
<keyword evidence="4" id="KW-1185">Reference proteome</keyword>
<dbReference type="KEGG" id="ahm:TL08_17360"/>
<evidence type="ECO:0000259" key="2">
    <source>
        <dbReference type="Pfam" id="PF13191"/>
    </source>
</evidence>
<feature type="compositionally biased region" description="Basic and acidic residues" evidence="1">
    <location>
        <begin position="1"/>
        <end position="10"/>
    </location>
</feature>
<dbReference type="PRINTS" id="PR00364">
    <property type="entry name" value="DISEASERSIST"/>
</dbReference>
<dbReference type="GO" id="GO:0043531">
    <property type="term" value="F:ADP binding"/>
    <property type="evidence" value="ECO:0007669"/>
    <property type="project" value="InterPro"/>
</dbReference>
<sequence length="715" mass="76685">MDGAHPDRSGTDPAVGNSADNVGGSVIQVGTVHGGVTVALPAQQIPVPQQIPLGGLGRFVNRVAELSAVDEVLGDAGADSAWIVVLTGLAGVGKSALARRWSRDARDRFPGGQLYIDYSTRRTEAGTAVSDAVGECLRALGVHPEHIPPGLAERTALYRTKTANRPVLVLLDDVTEVAHVEPLVPNSPGSAVVVTCTERLSEAAFETDARVVVLDPLDGAGGVQLLSQLCGASRVAEEPAAAEQLVRLCGGLPIALRVVAARLVARPQLNLADLVTELSDERSRLRALSARGERTVSTVFEHSYRGLSTEAALMYRRLALLPGPDCTLDTATLAADVDEQTARAALAALLDANLLTEQPDERYRLHDLLRLHAAERAAQEEPDTARTELLDRLFVDRIGLVAAADRAVMGTRMRIADHDAFLETVEDPFTGDRAAARALEWLAAERANLLALLRASAEIGWDERAWQLAEAIVPLYLNRRNLEDWIESSEIGADAARRVGHPAAEARLRSLVSRAYTDLGEHERAGTELSKALELAESAGGRRLLASVWEFLGRHRDIVDPSGAIEAYRRSIELNVAVGEPRGAALGRYFLGRTLQATNRPGEALGELYAARDSLAALGDRRMTARVLVALGLLHTAIGDDELAEAELTEAADTFVERGAVHYEAAARRALADLAEQRQDRAGAHRQLTRLLAIEIETGGPEVAVVQARLARLTD</sequence>
<dbReference type="InterPro" id="IPR027417">
    <property type="entry name" value="P-loop_NTPase"/>
</dbReference>
<feature type="region of interest" description="Disordered" evidence="1">
    <location>
        <begin position="1"/>
        <end position="20"/>
    </location>
</feature>
<dbReference type="PANTHER" id="PTHR47691:SF3">
    <property type="entry name" value="HTH-TYPE TRANSCRIPTIONAL REGULATOR RV0890C-RELATED"/>
    <property type="match status" value="1"/>
</dbReference>
<dbReference type="SUPFAM" id="SSF52540">
    <property type="entry name" value="P-loop containing nucleoside triphosphate hydrolases"/>
    <property type="match status" value="1"/>
</dbReference>
<name>A0AAC9HRF0_9PSEU</name>
<dbReference type="EMBL" id="CP014859">
    <property type="protein sequence ID" value="AOS64272.1"/>
    <property type="molecule type" value="Genomic_DNA"/>
</dbReference>
<reference evidence="4" key="1">
    <citation type="submission" date="2016-03" db="EMBL/GenBank/DDBJ databases">
        <title>Complete genome sequence of the type strain Actinoalloteichus hymeniacidonis DSM 45092.</title>
        <authorList>
            <person name="Schaffert L."/>
            <person name="Albersmeier A."/>
            <person name="Winkler A."/>
            <person name="Kalinowski J."/>
            <person name="Zotchev S."/>
            <person name="Ruckert C."/>
        </authorList>
    </citation>
    <scope>NUCLEOTIDE SEQUENCE [LARGE SCALE GENOMIC DNA]</scope>
    <source>
        <strain evidence="4">HPA177(T) (DSM 45092(T))</strain>
    </source>
</reference>
<dbReference type="SUPFAM" id="SSF48452">
    <property type="entry name" value="TPR-like"/>
    <property type="match status" value="1"/>
</dbReference>